<dbReference type="Gene3D" id="3.30.310.50">
    <property type="entry name" value="Alpha-D-phosphohexomutase, C-terminal domain"/>
    <property type="match status" value="1"/>
</dbReference>
<keyword evidence="13" id="KW-1185">Reference proteome</keyword>
<dbReference type="SUPFAM" id="SSF55957">
    <property type="entry name" value="Phosphoglucomutase, C-terminal domain"/>
    <property type="match status" value="1"/>
</dbReference>
<dbReference type="InterPro" id="IPR016055">
    <property type="entry name" value="A-D-PHexomutase_a/b/a-I/II/III"/>
</dbReference>
<dbReference type="Pfam" id="PF02878">
    <property type="entry name" value="PGM_PMM_I"/>
    <property type="match status" value="1"/>
</dbReference>
<dbReference type="InterPro" id="IPR005841">
    <property type="entry name" value="Alpha-D-phosphohexomutase_SF"/>
</dbReference>
<dbReference type="GO" id="GO:0000287">
    <property type="term" value="F:magnesium ion binding"/>
    <property type="evidence" value="ECO:0007669"/>
    <property type="project" value="InterPro"/>
</dbReference>
<dbReference type="GO" id="GO:0016868">
    <property type="term" value="F:intramolecular phosphotransferase activity"/>
    <property type="evidence" value="ECO:0007669"/>
    <property type="project" value="InterPro"/>
</dbReference>
<keyword evidence="5 7" id="KW-0460">Magnesium</keyword>
<dbReference type="InterPro" id="IPR005843">
    <property type="entry name" value="A-D-PHexomutase_C"/>
</dbReference>
<evidence type="ECO:0000313" key="12">
    <source>
        <dbReference type="EMBL" id="ASK26730.1"/>
    </source>
</evidence>
<keyword evidence="4 7" id="KW-0479">Metal-binding</keyword>
<dbReference type="PANTHER" id="PTHR43771:SF2">
    <property type="entry name" value="PHOSPHOMANNOMUTASE_PHOSPHOGLUCOMUTASE"/>
    <property type="match status" value="1"/>
</dbReference>
<feature type="domain" description="Alpha-D-phosphohexomutase alpha/beta/alpha" evidence="11">
    <location>
        <begin position="257"/>
        <end position="365"/>
    </location>
</feature>
<dbReference type="InterPro" id="IPR036900">
    <property type="entry name" value="A-D-PHexomutase_C_sf"/>
</dbReference>
<dbReference type="InterPro" id="IPR005846">
    <property type="entry name" value="A-D-PHexomutase_a/b/a-III"/>
</dbReference>
<dbReference type="GO" id="GO:0005975">
    <property type="term" value="P:carbohydrate metabolic process"/>
    <property type="evidence" value="ECO:0007669"/>
    <property type="project" value="InterPro"/>
</dbReference>
<evidence type="ECO:0000313" key="13">
    <source>
        <dbReference type="Proteomes" id="UP000198238"/>
    </source>
</evidence>
<sequence>MATVARDIFKAYDIRGIVGKTLTNDAAYLIGKAVAARAAVQGVSKIALGRDGRVSGPELMANIQRGLTESGIDVLNVGMVATPMLYFAAVNECGGSGVMITGSHNPADYNGFKMMLGGGTLAGEAIQELLAAIEADSFVSADKAGSVTEQDVAEAYIANIVGHVKLKRPMKIAIDTGNGVGGAFAGKLFRGLGCEVTELFSEVDGNFPNHHPDPSKPKNLQDLIAELKNGDAEVGLAFDGDADRLGVVTKDGHIIYPDRQLMLFAQDVLSRNPGAKVIFDVKSTRLLAPWIKQHGGEPLMEKTGHSFIKSAMKKTGALVAGEMSGHIFFKERWFGFDDGLYAGARLLEILSASANPSEVLNSLPQSIATPELNIDLPEGSNGHQVIEELAAKAKFDGVTDIITIDGLRVEFPDGFGLMRASNTTPILVLRFEADTQEAIERIQSRFKALIESKPGLKWPL</sequence>
<dbReference type="SUPFAM" id="SSF53738">
    <property type="entry name" value="Phosphoglucomutase, first 3 domains"/>
    <property type="match status" value="3"/>
</dbReference>
<dbReference type="PANTHER" id="PTHR43771">
    <property type="entry name" value="PHOSPHOMANNOMUTASE"/>
    <property type="match status" value="1"/>
</dbReference>
<proteinExistence type="inferred from homology"/>
<dbReference type="InterPro" id="IPR016066">
    <property type="entry name" value="A-D-PHexomutase_CS"/>
</dbReference>
<dbReference type="PROSITE" id="PS00710">
    <property type="entry name" value="PGM_PMM"/>
    <property type="match status" value="1"/>
</dbReference>
<comment type="similarity">
    <text evidence="2 7">Belongs to the phosphohexose mutase family.</text>
</comment>
<evidence type="ECO:0000256" key="4">
    <source>
        <dbReference type="ARBA" id="ARBA00022723"/>
    </source>
</evidence>
<evidence type="ECO:0000256" key="2">
    <source>
        <dbReference type="ARBA" id="ARBA00010231"/>
    </source>
</evidence>
<evidence type="ECO:0000256" key="1">
    <source>
        <dbReference type="ARBA" id="ARBA00001946"/>
    </source>
</evidence>
<feature type="domain" description="Alpha-D-phosphohexomutase alpha/beta/alpha" evidence="10">
    <location>
        <begin position="155"/>
        <end position="252"/>
    </location>
</feature>
<feature type="domain" description="Alpha-D-phosphohexomutase alpha/beta/alpha" evidence="9">
    <location>
        <begin position="7"/>
        <end position="138"/>
    </location>
</feature>
<evidence type="ECO:0000259" key="8">
    <source>
        <dbReference type="Pfam" id="PF00408"/>
    </source>
</evidence>
<evidence type="ECO:0000259" key="10">
    <source>
        <dbReference type="Pfam" id="PF02879"/>
    </source>
</evidence>
<evidence type="ECO:0000256" key="7">
    <source>
        <dbReference type="RuleBase" id="RU004326"/>
    </source>
</evidence>
<dbReference type="CDD" id="cd03089">
    <property type="entry name" value="PMM_PGM"/>
    <property type="match status" value="1"/>
</dbReference>
<reference evidence="12 13" key="1">
    <citation type="submission" date="2017-06" db="EMBL/GenBank/DDBJ databases">
        <title>Neisseria chenwenguii sp. nov., isolated from the intestinal contents of Tibetan Plateau Pika in Yushu, Qinghai Province, China.</title>
        <authorList>
            <person name="Zhang G."/>
        </authorList>
    </citation>
    <scope>NUCLEOTIDE SEQUENCE [LARGE SCALE GENOMIC DNA]</scope>
    <source>
        <strain evidence="12 13">10023</strain>
    </source>
</reference>
<dbReference type="Proteomes" id="UP000198238">
    <property type="component" value="Chromosome"/>
</dbReference>
<evidence type="ECO:0000256" key="3">
    <source>
        <dbReference type="ARBA" id="ARBA00022553"/>
    </source>
</evidence>
<keyword evidence="3" id="KW-0597">Phosphoprotein</keyword>
<evidence type="ECO:0000256" key="5">
    <source>
        <dbReference type="ARBA" id="ARBA00022842"/>
    </source>
</evidence>
<dbReference type="InterPro" id="IPR005844">
    <property type="entry name" value="A-D-PHexomutase_a/b/a-I"/>
</dbReference>
<accession>A0A220RZS0</accession>
<organism evidence="12 13">
    <name type="scientific">Neisseria chenwenguii</name>
    <dbReference type="NCBI Taxonomy" id="1853278"/>
    <lineage>
        <taxon>Bacteria</taxon>
        <taxon>Pseudomonadati</taxon>
        <taxon>Pseudomonadota</taxon>
        <taxon>Betaproteobacteria</taxon>
        <taxon>Neisseriales</taxon>
        <taxon>Neisseriaceae</taxon>
        <taxon>Neisseria</taxon>
    </lineage>
</organism>
<dbReference type="AlphaFoldDB" id="A0A220RZS0"/>
<dbReference type="PRINTS" id="PR00509">
    <property type="entry name" value="PGMPMM"/>
</dbReference>
<protein>
    <submittedName>
        <fullName evidence="12">Phosphomannomutase/phosphoglucomutase</fullName>
    </submittedName>
</protein>
<feature type="domain" description="Alpha-D-phosphohexomutase C-terminal" evidence="8">
    <location>
        <begin position="371"/>
        <end position="446"/>
    </location>
</feature>
<gene>
    <name evidence="12" type="ORF">BG910_02290</name>
</gene>
<keyword evidence="6" id="KW-0413">Isomerase</keyword>
<dbReference type="Pfam" id="PF00408">
    <property type="entry name" value="PGM_PMM_IV"/>
    <property type="match status" value="1"/>
</dbReference>
<dbReference type="OrthoDB" id="9803322at2"/>
<evidence type="ECO:0000259" key="11">
    <source>
        <dbReference type="Pfam" id="PF02880"/>
    </source>
</evidence>
<name>A0A220RZS0_9NEIS</name>
<dbReference type="InterPro" id="IPR005845">
    <property type="entry name" value="A-D-PHexomutase_a/b/a-II"/>
</dbReference>
<dbReference type="Gene3D" id="3.40.120.10">
    <property type="entry name" value="Alpha-D-Glucose-1,6-Bisphosphate, subunit A, domain 3"/>
    <property type="match status" value="3"/>
</dbReference>
<dbReference type="RefSeq" id="WP_089035451.1">
    <property type="nucleotide sequence ID" value="NZ_CP022278.1"/>
</dbReference>
<dbReference type="EMBL" id="CP022278">
    <property type="protein sequence ID" value="ASK26730.1"/>
    <property type="molecule type" value="Genomic_DNA"/>
</dbReference>
<evidence type="ECO:0000259" key="9">
    <source>
        <dbReference type="Pfam" id="PF02878"/>
    </source>
</evidence>
<dbReference type="Pfam" id="PF02879">
    <property type="entry name" value="PGM_PMM_II"/>
    <property type="match status" value="1"/>
</dbReference>
<dbReference type="KEGG" id="nei:BG910_02290"/>
<comment type="cofactor">
    <cofactor evidence="1">
        <name>Mg(2+)</name>
        <dbReference type="ChEBI" id="CHEBI:18420"/>
    </cofactor>
</comment>
<evidence type="ECO:0000256" key="6">
    <source>
        <dbReference type="ARBA" id="ARBA00023235"/>
    </source>
</evidence>
<dbReference type="Pfam" id="PF02880">
    <property type="entry name" value="PGM_PMM_III"/>
    <property type="match status" value="1"/>
</dbReference>